<sequence length="72" mass="8106">MYKKAIFITVAAVAALSATSSFAGMNDERVQKRDEIWNTEALDTNAWEQKAPDAYKSQDVLPQRQNTKRVMG</sequence>
<evidence type="ECO:0000256" key="1">
    <source>
        <dbReference type="SAM" id="SignalP"/>
    </source>
</evidence>
<dbReference type="AlphaFoldDB" id="A0A6S6QW84"/>
<reference evidence="2 3" key="1">
    <citation type="submission" date="2020-08" db="EMBL/GenBank/DDBJ databases">
        <title>Genome sequence of Rhizobiales bacterium strain IZ6.</title>
        <authorList>
            <person name="Nakai R."/>
            <person name="Naganuma T."/>
        </authorList>
    </citation>
    <scope>NUCLEOTIDE SEQUENCE [LARGE SCALE GENOMIC DNA]</scope>
    <source>
        <strain evidence="2 3">IZ6</strain>
    </source>
</reference>
<dbReference type="KEGG" id="tso:IZ6_20460"/>
<proteinExistence type="predicted"/>
<protein>
    <submittedName>
        <fullName evidence="2">Uncharacterized protein</fullName>
    </submittedName>
</protein>
<keyword evidence="3" id="KW-1185">Reference proteome</keyword>
<evidence type="ECO:0000313" key="2">
    <source>
        <dbReference type="EMBL" id="BCJ91311.1"/>
    </source>
</evidence>
<feature type="signal peptide" evidence="1">
    <location>
        <begin position="1"/>
        <end position="23"/>
    </location>
</feature>
<dbReference type="Proteomes" id="UP000515317">
    <property type="component" value="Chromosome"/>
</dbReference>
<organism evidence="2 3">
    <name type="scientific">Terrihabitans soli</name>
    <dbReference type="NCBI Taxonomy" id="708113"/>
    <lineage>
        <taxon>Bacteria</taxon>
        <taxon>Pseudomonadati</taxon>
        <taxon>Pseudomonadota</taxon>
        <taxon>Alphaproteobacteria</taxon>
        <taxon>Hyphomicrobiales</taxon>
        <taxon>Terrihabitans</taxon>
    </lineage>
</organism>
<dbReference type="EMBL" id="AP023361">
    <property type="protein sequence ID" value="BCJ91311.1"/>
    <property type="molecule type" value="Genomic_DNA"/>
</dbReference>
<feature type="chain" id="PRO_5027740337" evidence="1">
    <location>
        <begin position="24"/>
        <end position="72"/>
    </location>
</feature>
<accession>A0A6S6QW84</accession>
<keyword evidence="1" id="KW-0732">Signal</keyword>
<evidence type="ECO:0000313" key="3">
    <source>
        <dbReference type="Proteomes" id="UP000515317"/>
    </source>
</evidence>
<gene>
    <name evidence="2" type="ORF">IZ6_20460</name>
</gene>
<name>A0A6S6QW84_9HYPH</name>
<dbReference type="RefSeq" id="WP_222874967.1">
    <property type="nucleotide sequence ID" value="NZ_AP023361.1"/>
</dbReference>